<keyword evidence="1" id="KW-1133">Transmembrane helix</keyword>
<feature type="transmembrane region" description="Helical" evidence="1">
    <location>
        <begin position="12"/>
        <end position="34"/>
    </location>
</feature>
<keyword evidence="1" id="KW-0812">Transmembrane</keyword>
<keyword evidence="1" id="KW-0472">Membrane</keyword>
<evidence type="ECO:0000256" key="1">
    <source>
        <dbReference type="SAM" id="Phobius"/>
    </source>
</evidence>
<name>A0A923L7E4_9BACI</name>
<feature type="transmembrane region" description="Helical" evidence="1">
    <location>
        <begin position="74"/>
        <end position="96"/>
    </location>
</feature>
<protein>
    <submittedName>
        <fullName evidence="2">UPF0715 family protein</fullName>
    </submittedName>
</protein>
<feature type="transmembrane region" description="Helical" evidence="1">
    <location>
        <begin position="40"/>
        <end position="62"/>
    </location>
</feature>
<evidence type="ECO:0000313" key="3">
    <source>
        <dbReference type="Proteomes" id="UP000637359"/>
    </source>
</evidence>
<dbReference type="Proteomes" id="UP000637359">
    <property type="component" value="Unassembled WGS sequence"/>
</dbReference>
<dbReference type="EMBL" id="JACOOL010000010">
    <property type="protein sequence ID" value="MBC5637861.1"/>
    <property type="molecule type" value="Genomic_DNA"/>
</dbReference>
<dbReference type="AlphaFoldDB" id="A0A923L7E4"/>
<dbReference type="RefSeq" id="WP_186870569.1">
    <property type="nucleotide sequence ID" value="NZ_JACOOL010000010.1"/>
</dbReference>
<feature type="transmembrane region" description="Helical" evidence="1">
    <location>
        <begin position="108"/>
        <end position="127"/>
    </location>
</feature>
<dbReference type="Pfam" id="PF17094">
    <property type="entry name" value="UPF0715"/>
    <property type="match status" value="1"/>
</dbReference>
<dbReference type="InterPro" id="IPR031374">
    <property type="entry name" value="UPF0715"/>
</dbReference>
<gene>
    <name evidence="2" type="ORF">H8S33_13700</name>
</gene>
<comment type="caution">
    <text evidence="2">The sequence shown here is derived from an EMBL/GenBank/DDBJ whole genome shotgun (WGS) entry which is preliminary data.</text>
</comment>
<evidence type="ECO:0000313" key="2">
    <source>
        <dbReference type="EMBL" id="MBC5637861.1"/>
    </source>
</evidence>
<keyword evidence="3" id="KW-1185">Reference proteome</keyword>
<accession>A0A923L7E4</accession>
<organism evidence="2 3">
    <name type="scientific">Ornithinibacillus hominis</name>
    <dbReference type="NCBI Taxonomy" id="2763055"/>
    <lineage>
        <taxon>Bacteria</taxon>
        <taxon>Bacillati</taxon>
        <taxon>Bacillota</taxon>
        <taxon>Bacilli</taxon>
        <taxon>Bacillales</taxon>
        <taxon>Bacillaceae</taxon>
        <taxon>Ornithinibacillus</taxon>
    </lineage>
</organism>
<sequence>MKKLKDLDLDLVISFSILCSLLSAVTLGILTVVITFHSFVFGYTVMYTIIYFLFYLLFASTIQIMLSLKPKKFYIPYLLVYVVGALVASAIVFFLMDDVGNPFIMTSYYVISGSAAIIFWLFDSIILQGEIDN</sequence>
<proteinExistence type="predicted"/>
<reference evidence="2" key="1">
    <citation type="submission" date="2020-08" db="EMBL/GenBank/DDBJ databases">
        <title>Genome public.</title>
        <authorList>
            <person name="Liu C."/>
            <person name="Sun Q."/>
        </authorList>
    </citation>
    <scope>NUCLEOTIDE SEQUENCE</scope>
    <source>
        <strain evidence="2">BX22</strain>
    </source>
</reference>